<protein>
    <submittedName>
        <fullName evidence="2">Uncharacterized protein</fullName>
    </submittedName>
</protein>
<keyword evidence="1" id="KW-1133">Transmembrane helix</keyword>
<dbReference type="Proteomes" id="UP000058925">
    <property type="component" value="Chromosome"/>
</dbReference>
<dbReference type="EMBL" id="CP012850">
    <property type="protein sequence ID" value="ALI35610.1"/>
    <property type="molecule type" value="Genomic_DNA"/>
</dbReference>
<gene>
    <name evidence="2" type="ORF">NMY3_01406</name>
</gene>
<evidence type="ECO:0000256" key="1">
    <source>
        <dbReference type="SAM" id="Phobius"/>
    </source>
</evidence>
<sequence>MFKLISLFIDKPGLAWVVTIFDIKTNRNGLSLVLIDPNKFISQIVSIYTFIAQLFYSLLNIQMLLL</sequence>
<keyword evidence="1" id="KW-0812">Transmembrane</keyword>
<keyword evidence="3" id="KW-1185">Reference proteome</keyword>
<organism evidence="2 3">
    <name type="scientific">Candidatus Nitrosocosmicus oleophilus</name>
    <dbReference type="NCBI Taxonomy" id="1353260"/>
    <lineage>
        <taxon>Archaea</taxon>
        <taxon>Nitrososphaerota</taxon>
        <taxon>Nitrososphaeria</taxon>
        <taxon>Nitrososphaerales</taxon>
        <taxon>Nitrososphaeraceae</taxon>
        <taxon>Candidatus Nitrosocosmicus</taxon>
    </lineage>
</organism>
<reference evidence="3" key="1">
    <citation type="submission" date="2015-10" db="EMBL/GenBank/DDBJ databases">
        <title>Niche specialization of a soil ammonia-oxidizing archaeon, Candidatus Nitrosocosmicus oleophilus.</title>
        <authorList>
            <person name="Jung M.-Y."/>
            <person name="Rhee S.-K."/>
        </authorList>
    </citation>
    <scope>NUCLEOTIDE SEQUENCE [LARGE SCALE GENOMIC DNA]</scope>
    <source>
        <strain evidence="3">MY3</strain>
    </source>
</reference>
<dbReference type="KEGG" id="taa:NMY3_01406"/>
<accession>A0A654LXR3</accession>
<dbReference type="AlphaFoldDB" id="A0A654LXR3"/>
<name>A0A654LXR3_9ARCH</name>
<keyword evidence="1" id="KW-0472">Membrane</keyword>
<proteinExistence type="predicted"/>
<feature type="transmembrane region" description="Helical" evidence="1">
    <location>
        <begin position="40"/>
        <end position="59"/>
    </location>
</feature>
<evidence type="ECO:0000313" key="2">
    <source>
        <dbReference type="EMBL" id="ALI35610.1"/>
    </source>
</evidence>
<evidence type="ECO:0000313" key="3">
    <source>
        <dbReference type="Proteomes" id="UP000058925"/>
    </source>
</evidence>